<feature type="transmembrane region" description="Helical" evidence="1">
    <location>
        <begin position="226"/>
        <end position="251"/>
    </location>
</feature>
<evidence type="ECO:0000313" key="2">
    <source>
        <dbReference type="EMBL" id="CAI6367547.1"/>
    </source>
</evidence>
<organism evidence="2 3">
    <name type="scientific">Macrosiphum euphorbiae</name>
    <name type="common">potato aphid</name>
    <dbReference type="NCBI Taxonomy" id="13131"/>
    <lineage>
        <taxon>Eukaryota</taxon>
        <taxon>Metazoa</taxon>
        <taxon>Ecdysozoa</taxon>
        <taxon>Arthropoda</taxon>
        <taxon>Hexapoda</taxon>
        <taxon>Insecta</taxon>
        <taxon>Pterygota</taxon>
        <taxon>Neoptera</taxon>
        <taxon>Paraneoptera</taxon>
        <taxon>Hemiptera</taxon>
        <taxon>Sternorrhyncha</taxon>
        <taxon>Aphidomorpha</taxon>
        <taxon>Aphidoidea</taxon>
        <taxon>Aphididae</taxon>
        <taxon>Macrosiphini</taxon>
        <taxon>Macrosiphum</taxon>
    </lineage>
</organism>
<feature type="transmembrane region" description="Helical" evidence="1">
    <location>
        <begin position="6"/>
        <end position="24"/>
    </location>
</feature>
<keyword evidence="1" id="KW-1133">Transmembrane helix</keyword>
<feature type="transmembrane region" description="Helical" evidence="1">
    <location>
        <begin position="271"/>
        <end position="289"/>
    </location>
</feature>
<keyword evidence="3" id="KW-1185">Reference proteome</keyword>
<evidence type="ECO:0000256" key="1">
    <source>
        <dbReference type="SAM" id="Phobius"/>
    </source>
</evidence>
<dbReference type="AlphaFoldDB" id="A0AAV0XIA4"/>
<evidence type="ECO:0000313" key="3">
    <source>
        <dbReference type="Proteomes" id="UP001160148"/>
    </source>
</evidence>
<comment type="caution">
    <text evidence="2">The sequence shown here is derived from an EMBL/GenBank/DDBJ whole genome shotgun (WGS) entry which is preliminary data.</text>
</comment>
<gene>
    <name evidence="2" type="ORF">MEUPH1_LOCUS22012</name>
</gene>
<dbReference type="EMBL" id="CARXXK010000005">
    <property type="protein sequence ID" value="CAI6367547.1"/>
    <property type="molecule type" value="Genomic_DNA"/>
</dbReference>
<sequence length="306" mass="35407">MTLLTFLTFIFVIVLLITCVYNFVMSPMVLCLLDGDCAGVSFTSVQGMYSRMIAVACFLSFSTLLCKYCTTMPVYEKNIEAYEVYSPTTDTEHRNRSLFHLFLTVLYLSVILPINVLRLFILYRSDSGTVILIFFVFMYLENIGMSMTETHFVIKCRTLDNKFFKINRDLEHLGREIAHTSMSIVEKTVAVGHRVFYHGDFYGPNVHSIANAIEIIRIRHRLIRDAVYVLINLFAIPMGLSLLNLCVMTLFDIYYQVFSVMGAESRSLIFIYMWLLQYSIRFCIIVVSAHNTTKQVNFNPHMYIET</sequence>
<accession>A0AAV0XIA4</accession>
<feature type="transmembrane region" description="Helical" evidence="1">
    <location>
        <begin position="98"/>
        <end position="121"/>
    </location>
</feature>
<keyword evidence="1" id="KW-0472">Membrane</keyword>
<evidence type="ECO:0008006" key="4">
    <source>
        <dbReference type="Google" id="ProtNLM"/>
    </source>
</evidence>
<reference evidence="2 3" key="1">
    <citation type="submission" date="2023-01" db="EMBL/GenBank/DDBJ databases">
        <authorList>
            <person name="Whitehead M."/>
        </authorList>
    </citation>
    <scope>NUCLEOTIDE SEQUENCE [LARGE SCALE GENOMIC DNA]</scope>
</reference>
<feature type="transmembrane region" description="Helical" evidence="1">
    <location>
        <begin position="127"/>
        <end position="145"/>
    </location>
</feature>
<protein>
    <recommendedName>
        <fullName evidence="4">Gustatory receptor</fullName>
    </recommendedName>
</protein>
<name>A0AAV0XIA4_9HEMI</name>
<keyword evidence="1" id="KW-0812">Transmembrane</keyword>
<proteinExistence type="predicted"/>
<dbReference type="Proteomes" id="UP001160148">
    <property type="component" value="Unassembled WGS sequence"/>
</dbReference>